<dbReference type="PANTHER" id="PTHR43685:SF3">
    <property type="entry name" value="SLR2126 PROTEIN"/>
    <property type="match status" value="1"/>
</dbReference>
<name>A0A5M8FU69_9GAMM</name>
<dbReference type="AlphaFoldDB" id="A0A5M8FU69"/>
<dbReference type="PANTHER" id="PTHR43685">
    <property type="entry name" value="GLYCOSYLTRANSFERASE"/>
    <property type="match status" value="1"/>
</dbReference>
<proteinExistence type="predicted"/>
<gene>
    <name evidence="2" type="ORF">F2Q65_01870</name>
</gene>
<feature type="domain" description="Glycosyltransferase 2-like" evidence="1">
    <location>
        <begin position="16"/>
        <end position="130"/>
    </location>
</feature>
<keyword evidence="3" id="KW-1185">Reference proteome</keyword>
<dbReference type="Gene3D" id="3.90.550.10">
    <property type="entry name" value="Spore Coat Polysaccharide Biosynthesis Protein SpsA, Chain A"/>
    <property type="match status" value="1"/>
</dbReference>
<dbReference type="CDD" id="cd00761">
    <property type="entry name" value="Glyco_tranf_GTA_type"/>
    <property type="match status" value="1"/>
</dbReference>
<dbReference type="Pfam" id="PF00535">
    <property type="entry name" value="Glycos_transf_2"/>
    <property type="match status" value="1"/>
</dbReference>
<dbReference type="GO" id="GO:0016740">
    <property type="term" value="F:transferase activity"/>
    <property type="evidence" value="ECO:0007669"/>
    <property type="project" value="UniProtKB-KW"/>
</dbReference>
<sequence length="343" mass="38237">MRLTNDATSQSAPLVSAILCTYNRASLLGCALGALCAQTLGREQFEVIVIDDGSTDQTAAVAERFADLLRLRYAYQDNSGLAAAKNHGVCLARGEIVVFVDDDDVLDSRCLQAHYETHQRHPAVADAVLGFTGLAAGPGRSPLMRYVTEVGCQLFYYPHLKHDAKLDYSFFWGGRSSCKRRLLLEHGVFNPVFRFGAEDIELGYRLRSVGLRVIYNANAISYMMRTLSFDDFCRRCYLQGRSNQVFATLHPQREVQAWAQLKGIEAEWRLIEPRFDLLMQSGRKLDRFATERSRVDLPLDKLSTQLLHRAYAAAFTANRIRGSIDMQGEAPVSAGRSDAGIAA</sequence>
<dbReference type="Proteomes" id="UP000322981">
    <property type="component" value="Unassembled WGS sequence"/>
</dbReference>
<dbReference type="EMBL" id="VWXX01000002">
    <property type="protein sequence ID" value="KAA6187299.1"/>
    <property type="molecule type" value="Genomic_DNA"/>
</dbReference>
<dbReference type="InterPro" id="IPR029044">
    <property type="entry name" value="Nucleotide-diphossugar_trans"/>
</dbReference>
<reference evidence="2 3" key="1">
    <citation type="submission" date="2019-09" db="EMBL/GenBank/DDBJ databases">
        <title>Whole-genome sequence of the purple sulfur bacterium Thiohalocapsa marina DSM 19078.</title>
        <authorList>
            <person name="Kyndt J.A."/>
            <person name="Meyer T.E."/>
        </authorList>
    </citation>
    <scope>NUCLEOTIDE SEQUENCE [LARGE SCALE GENOMIC DNA]</scope>
    <source>
        <strain evidence="2 3">DSM 19078</strain>
    </source>
</reference>
<dbReference type="InterPro" id="IPR001173">
    <property type="entry name" value="Glyco_trans_2-like"/>
</dbReference>
<comment type="caution">
    <text evidence="2">The sequence shown here is derived from an EMBL/GenBank/DDBJ whole genome shotgun (WGS) entry which is preliminary data.</text>
</comment>
<evidence type="ECO:0000313" key="3">
    <source>
        <dbReference type="Proteomes" id="UP000322981"/>
    </source>
</evidence>
<organism evidence="2 3">
    <name type="scientific">Thiohalocapsa marina</name>
    <dbReference type="NCBI Taxonomy" id="424902"/>
    <lineage>
        <taxon>Bacteria</taxon>
        <taxon>Pseudomonadati</taxon>
        <taxon>Pseudomonadota</taxon>
        <taxon>Gammaproteobacteria</taxon>
        <taxon>Chromatiales</taxon>
        <taxon>Chromatiaceae</taxon>
        <taxon>Thiohalocapsa</taxon>
    </lineage>
</organism>
<dbReference type="InterPro" id="IPR050834">
    <property type="entry name" value="Glycosyltransf_2"/>
</dbReference>
<evidence type="ECO:0000259" key="1">
    <source>
        <dbReference type="Pfam" id="PF00535"/>
    </source>
</evidence>
<dbReference type="OrthoDB" id="932345at2"/>
<dbReference type="RefSeq" id="WP_150089846.1">
    <property type="nucleotide sequence ID" value="NZ_JBFUOH010000013.1"/>
</dbReference>
<protein>
    <submittedName>
        <fullName evidence="2">Glycosyltransferase</fullName>
    </submittedName>
</protein>
<accession>A0A5M8FU69</accession>
<dbReference type="SUPFAM" id="SSF53448">
    <property type="entry name" value="Nucleotide-diphospho-sugar transferases"/>
    <property type="match status" value="1"/>
</dbReference>
<evidence type="ECO:0000313" key="2">
    <source>
        <dbReference type="EMBL" id="KAA6187299.1"/>
    </source>
</evidence>
<keyword evidence="2" id="KW-0808">Transferase</keyword>